<reference evidence="4" key="1">
    <citation type="submission" date="2020-05" db="EMBL/GenBank/DDBJ databases">
        <title>Mycena genomes resolve the evolution of fungal bioluminescence.</title>
        <authorList>
            <person name="Tsai I.J."/>
        </authorList>
    </citation>
    <scope>NUCLEOTIDE SEQUENCE</scope>
    <source>
        <strain evidence="4">CCC161011</strain>
    </source>
</reference>
<dbReference type="InterPro" id="IPR002035">
    <property type="entry name" value="VWF_A"/>
</dbReference>
<dbReference type="SMART" id="SM00327">
    <property type="entry name" value="VWA"/>
    <property type="match status" value="1"/>
</dbReference>
<organism evidence="4 5">
    <name type="scientific">Mycena venus</name>
    <dbReference type="NCBI Taxonomy" id="2733690"/>
    <lineage>
        <taxon>Eukaryota</taxon>
        <taxon>Fungi</taxon>
        <taxon>Dikarya</taxon>
        <taxon>Basidiomycota</taxon>
        <taxon>Agaricomycotina</taxon>
        <taxon>Agaricomycetes</taxon>
        <taxon>Agaricomycetidae</taxon>
        <taxon>Agaricales</taxon>
        <taxon>Marasmiineae</taxon>
        <taxon>Mycenaceae</taxon>
        <taxon>Mycena</taxon>
    </lineage>
</organism>
<dbReference type="SMART" id="SM00609">
    <property type="entry name" value="VIT"/>
    <property type="match status" value="1"/>
</dbReference>
<evidence type="ECO:0000256" key="1">
    <source>
        <dbReference type="SAM" id="MobiDB-lite"/>
    </source>
</evidence>
<evidence type="ECO:0008006" key="6">
    <source>
        <dbReference type="Google" id="ProtNLM"/>
    </source>
</evidence>
<name>A0A8H6XGE4_9AGAR</name>
<dbReference type="Pfam" id="PF13768">
    <property type="entry name" value="VWA_3"/>
    <property type="match status" value="1"/>
</dbReference>
<dbReference type="PROSITE" id="PS51468">
    <property type="entry name" value="VIT"/>
    <property type="match status" value="1"/>
</dbReference>
<gene>
    <name evidence="4" type="ORF">MVEN_01926700</name>
</gene>
<dbReference type="SUPFAM" id="SSF53300">
    <property type="entry name" value="vWA-like"/>
    <property type="match status" value="1"/>
</dbReference>
<evidence type="ECO:0000259" key="2">
    <source>
        <dbReference type="PROSITE" id="PS50234"/>
    </source>
</evidence>
<dbReference type="PANTHER" id="PTHR45737">
    <property type="entry name" value="VON WILLEBRAND FACTOR A DOMAIN-CONTAINING PROTEIN 5A"/>
    <property type="match status" value="1"/>
</dbReference>
<feature type="compositionally biased region" description="Low complexity" evidence="1">
    <location>
        <begin position="715"/>
        <end position="733"/>
    </location>
</feature>
<dbReference type="InterPro" id="IPR013694">
    <property type="entry name" value="VIT"/>
</dbReference>
<proteinExistence type="predicted"/>
<evidence type="ECO:0000313" key="5">
    <source>
        <dbReference type="Proteomes" id="UP000620124"/>
    </source>
</evidence>
<dbReference type="AlphaFoldDB" id="A0A8H6XGE4"/>
<comment type="caution">
    <text evidence="4">The sequence shown here is derived from an EMBL/GenBank/DDBJ whole genome shotgun (WGS) entry which is preliminary data.</text>
</comment>
<dbReference type="EMBL" id="JACAZI010000019">
    <property type="protein sequence ID" value="KAF7340086.1"/>
    <property type="molecule type" value="Genomic_DNA"/>
</dbReference>
<feature type="compositionally biased region" description="Low complexity" evidence="1">
    <location>
        <begin position="668"/>
        <end position="678"/>
    </location>
</feature>
<dbReference type="Proteomes" id="UP000620124">
    <property type="component" value="Unassembled WGS sequence"/>
</dbReference>
<dbReference type="PANTHER" id="PTHR45737:SF6">
    <property type="entry name" value="VON WILLEBRAND FACTOR A DOMAIN-CONTAINING PROTEIN 5A"/>
    <property type="match status" value="1"/>
</dbReference>
<dbReference type="Pfam" id="PF08487">
    <property type="entry name" value="VIT"/>
    <property type="match status" value="1"/>
</dbReference>
<protein>
    <recommendedName>
        <fullName evidence="6">VIT-domain-containing protein</fullName>
    </recommendedName>
</protein>
<feature type="region of interest" description="Disordered" evidence="1">
    <location>
        <begin position="668"/>
        <end position="751"/>
    </location>
</feature>
<accession>A0A8H6XGE4</accession>
<feature type="region of interest" description="Disordered" evidence="1">
    <location>
        <begin position="633"/>
        <end position="655"/>
    </location>
</feature>
<dbReference type="InterPro" id="IPR036465">
    <property type="entry name" value="vWFA_dom_sf"/>
</dbReference>
<dbReference type="PROSITE" id="PS50234">
    <property type="entry name" value="VWFA"/>
    <property type="match status" value="1"/>
</dbReference>
<dbReference type="OrthoDB" id="1729737at2759"/>
<keyword evidence="5" id="KW-1185">Reference proteome</keyword>
<dbReference type="Gene3D" id="3.40.50.410">
    <property type="entry name" value="von Willebrand factor, type A domain"/>
    <property type="match status" value="1"/>
</dbReference>
<feature type="domain" description="VWFA" evidence="2">
    <location>
        <begin position="276"/>
        <end position="464"/>
    </location>
</feature>
<sequence length="863" mass="94362">MAPSNGIVHTGSPDGSSDRQHLILEEMRAKVLIIDVAARVILIQKYRNPLSTATSRAVYYFPVPASGAVCAFEMRTSDDRVVTAVCKEKSKAREEYEHALSQGQETSLVEWVADDIFTISVGSIPANSTVSVKLVYTMTLPNDDNADEIRFQLPCCVGERYGPSLTALDGAAAPSSSTVIRITADVQTSGRIQSITSPSHAYSISEIKYPTHLGRPSRRRSTVRFRSSTYLDRDFVLIVRADDLDAPRCFAELQRDPEGKHSDTVAMQFTIVPNFQLPSVEDRSGSMAGLRIETAKRTLDLLLRMLPTGETKFNIFSFGSYHTTLWPLSQAYNQSSLMAATSHVESMTADHGGTEIRSALNAVFSTRNISAPTAVFVLTDGEVTNIDATIADVSTAVQNSQVMGPHSRLRVFCLGIGDGVSSAMCEGIARAGEGEYLFAVHTESILLKCARLLRAGRVPFVEGVSIDWGIPEENFSLRSQTVNFSTSSHPPKVRLRPAPAIQQSPAVISNIHASTRMNVYAILTLRKTTVPKEVTLRGQLDGGGDTFELTVPIRGIQLADEEPGLPLVHTLAAWRLIQDHQEGTAPLALAVGDASEEEIRKTSIVRLGERYQVASRHTSFVAVDSGNDVRRRRVRKTFSPTEAPRDSPSQESPLRDLLSLGGRLLNSLFNTSPMTSPTEPEPELPGAWRDDTSRWNSAINRDDPDEGYGSAATFSTLSSLDGSSDSDWSDWSVDPPPMSEEAEEDARNAAQRRMQLVVPEPRAPPPPVHSEVVRLAALQLFDGSYDDSIRNVVGDDIFNEADALQIDKAKWATAVSIAFMSKHLADPAQKELLDDLLQKAYDFLGGKHDASAKRLIQMAKDLL</sequence>
<evidence type="ECO:0000313" key="4">
    <source>
        <dbReference type="EMBL" id="KAF7340086.1"/>
    </source>
</evidence>
<evidence type="ECO:0000259" key="3">
    <source>
        <dbReference type="PROSITE" id="PS51468"/>
    </source>
</evidence>
<feature type="domain" description="VIT" evidence="3">
    <location>
        <begin position="8"/>
        <end position="138"/>
    </location>
</feature>